<feature type="domain" description="Ricin B lectin" evidence="4">
    <location>
        <begin position="355"/>
        <end position="490"/>
    </location>
</feature>
<dbReference type="EMBL" id="CP059322">
    <property type="protein sequence ID" value="QLQ36304.1"/>
    <property type="molecule type" value="Genomic_DNA"/>
</dbReference>
<dbReference type="GO" id="GO:0000272">
    <property type="term" value="P:polysaccharide catabolic process"/>
    <property type="evidence" value="ECO:0007669"/>
    <property type="project" value="InterPro"/>
</dbReference>
<comment type="similarity">
    <text evidence="3">Belongs to the glycosyl hydrolase 5 (cellulase A) family.</text>
</comment>
<evidence type="ECO:0000259" key="4">
    <source>
        <dbReference type="SMART" id="SM00458"/>
    </source>
</evidence>
<dbReference type="InterPro" id="IPR001547">
    <property type="entry name" value="Glyco_hydro_5"/>
</dbReference>
<evidence type="ECO:0000313" key="5">
    <source>
        <dbReference type="EMBL" id="QLQ36304.1"/>
    </source>
</evidence>
<name>A0A7L6B344_9ACTN</name>
<dbReference type="PANTHER" id="PTHR34142:SF1">
    <property type="entry name" value="GLYCOSIDE HYDROLASE FAMILY 5 DOMAIN-CONTAINING PROTEIN"/>
    <property type="match status" value="1"/>
</dbReference>
<dbReference type="Pfam" id="PF00150">
    <property type="entry name" value="Cellulase"/>
    <property type="match status" value="1"/>
</dbReference>
<dbReference type="SUPFAM" id="SSF50370">
    <property type="entry name" value="Ricin B-like lectins"/>
    <property type="match status" value="1"/>
</dbReference>
<evidence type="ECO:0000256" key="3">
    <source>
        <dbReference type="RuleBase" id="RU361153"/>
    </source>
</evidence>
<dbReference type="InterPro" id="IPR017853">
    <property type="entry name" value="GH"/>
</dbReference>
<reference evidence="6" key="1">
    <citation type="submission" date="2020-07" db="EMBL/GenBank/DDBJ databases">
        <title>A new Micromonospora strain with potent antibiotic activity isolated from the microbiome of a mid-Atlantic deep-sea sponge.</title>
        <authorList>
            <person name="Back C.R."/>
            <person name="Stennett H.L."/>
            <person name="Williams S.E."/>
            <person name="Wang L."/>
            <person name="Ojeda Gomez J."/>
            <person name="Abdulle O.M."/>
            <person name="Duffy T."/>
            <person name="Hendry K.R."/>
            <person name="Powell D."/>
            <person name="Stach J.E."/>
            <person name="Essex-Lopresti A.E."/>
            <person name="Willis C.L."/>
            <person name="Curnow P."/>
            <person name="Race P.R."/>
        </authorList>
    </citation>
    <scope>NUCLEOTIDE SEQUENCE [LARGE SCALE GENOMIC DNA]</scope>
    <source>
        <strain evidence="6">28ISP2-46</strain>
    </source>
</reference>
<dbReference type="CDD" id="cd00161">
    <property type="entry name" value="beta-trefoil_Ricin-like"/>
    <property type="match status" value="1"/>
</dbReference>
<reference evidence="5 6" key="2">
    <citation type="journal article" date="2021" name="Mar. Drugs">
        <title>A New Micromonospora Strain with Antibiotic Activity Isolated from the Microbiome of a Mid-Atlantic Deep-Sea Sponge.</title>
        <authorList>
            <person name="Back C.R."/>
            <person name="Stennett H.L."/>
            <person name="Williams S.E."/>
            <person name="Wang L."/>
            <person name="Ojeda Gomez J."/>
            <person name="Abdulle O.M."/>
            <person name="Duffy T."/>
            <person name="Neal C."/>
            <person name="Mantell J."/>
            <person name="Jepson M.A."/>
            <person name="Hendry K.R."/>
            <person name="Powell D."/>
            <person name="Stach J.E.M."/>
            <person name="Essex-Lopresti A.E."/>
            <person name="Willis C.L."/>
            <person name="Curnow P."/>
            <person name="Race P.R."/>
        </authorList>
    </citation>
    <scope>NUCLEOTIDE SEQUENCE [LARGE SCALE GENOMIC DNA]</scope>
    <source>
        <strain evidence="5 6">28ISP2-46</strain>
    </source>
</reference>
<accession>A0A7L6B344</accession>
<dbReference type="Pfam" id="PF14200">
    <property type="entry name" value="RicinB_lectin_2"/>
    <property type="match status" value="2"/>
</dbReference>
<sequence length="492" mass="52897">MTRGRSVRSALAGLVAAVAVTVGVVVVSSPATAGTSGFRGMNWAVLGDNFSTGPLVVQGLSASDSNATVRAKANALYDEMAARMGVNTVRLPINTHTVGTAWWGAYRGAIDAATARGFKVILAYWEDGAASGGRITNLAAWNAMWSTVTATYGANPDVYFEPMNEPHGYTSAQWRDVAAEWLRYHYSAVPARVLIGGTGFSQDLRDVCADPRFASTLFSFHHYAFFYEPMSYDAFRTHVRTRLGACASRAVVTEFGAPMNDGRDYADANSADNFVRHIRAVAQVMRDNGMGGTYWPALGGKPGTIGYDWYSMFSLGGSGTDLRLTVRNTSGADRIRYGWGDTVGGPTTPPPTGETFYRLLVRHSGKAMDVQSPNTDDGARVGQYTYGGNAWQQWRFADAGGGWWRLVSRHSGKCLDVVGAATADGAELIQYTCGAGPNQQFQMVADGDWFQLRARHSGKCVDVPAASTADGVVLKQYPCNAGANQRWSRAAV</sequence>
<organism evidence="5 6">
    <name type="scientific">Micromonospora robiginosa</name>
    <dbReference type="NCBI Taxonomy" id="2749844"/>
    <lineage>
        <taxon>Bacteria</taxon>
        <taxon>Bacillati</taxon>
        <taxon>Actinomycetota</taxon>
        <taxon>Actinomycetes</taxon>
        <taxon>Micromonosporales</taxon>
        <taxon>Micromonosporaceae</taxon>
        <taxon>Micromonospora</taxon>
    </lineage>
</organism>
<dbReference type="Proteomes" id="UP000510844">
    <property type="component" value="Chromosome"/>
</dbReference>
<evidence type="ECO:0000256" key="2">
    <source>
        <dbReference type="ARBA" id="ARBA00023295"/>
    </source>
</evidence>
<keyword evidence="6" id="KW-1185">Reference proteome</keyword>
<dbReference type="Gene3D" id="3.20.20.80">
    <property type="entry name" value="Glycosidases"/>
    <property type="match status" value="1"/>
</dbReference>
<dbReference type="InterPro" id="IPR035992">
    <property type="entry name" value="Ricin_B-like_lectins"/>
</dbReference>
<evidence type="ECO:0000256" key="1">
    <source>
        <dbReference type="ARBA" id="ARBA00022801"/>
    </source>
</evidence>
<protein>
    <submittedName>
        <fullName evidence="5">RICIN domain-containing protein</fullName>
    </submittedName>
</protein>
<dbReference type="KEGG" id="mfeu:H1D33_23730"/>
<dbReference type="SMART" id="SM00458">
    <property type="entry name" value="RICIN"/>
    <property type="match status" value="1"/>
</dbReference>
<evidence type="ECO:0000313" key="6">
    <source>
        <dbReference type="Proteomes" id="UP000510844"/>
    </source>
</evidence>
<proteinExistence type="inferred from homology"/>
<dbReference type="InterPro" id="IPR000772">
    <property type="entry name" value="Ricin_B_lectin"/>
</dbReference>
<dbReference type="SUPFAM" id="SSF51445">
    <property type="entry name" value="(Trans)glycosidases"/>
    <property type="match status" value="1"/>
</dbReference>
<dbReference type="RefSeq" id="WP_181568820.1">
    <property type="nucleotide sequence ID" value="NZ_CP059322.2"/>
</dbReference>
<gene>
    <name evidence="5" type="ORF">H1D33_23730</name>
</gene>
<dbReference type="PROSITE" id="PS50231">
    <property type="entry name" value="RICIN_B_LECTIN"/>
    <property type="match status" value="1"/>
</dbReference>
<dbReference type="AlphaFoldDB" id="A0A7L6B344"/>
<dbReference type="GO" id="GO:0004553">
    <property type="term" value="F:hydrolase activity, hydrolyzing O-glycosyl compounds"/>
    <property type="evidence" value="ECO:0007669"/>
    <property type="project" value="InterPro"/>
</dbReference>
<keyword evidence="2 3" id="KW-0326">Glycosidase</keyword>
<dbReference type="Gene3D" id="2.80.10.50">
    <property type="match status" value="3"/>
</dbReference>
<dbReference type="PANTHER" id="PTHR34142">
    <property type="entry name" value="ENDO-BETA-1,4-GLUCANASE A"/>
    <property type="match status" value="1"/>
</dbReference>
<keyword evidence="1 3" id="KW-0378">Hydrolase</keyword>